<evidence type="ECO:0000313" key="3">
    <source>
        <dbReference type="Proteomes" id="UP000701801"/>
    </source>
</evidence>
<keyword evidence="3" id="KW-1185">Reference proteome</keyword>
<gene>
    <name evidence="2" type="ORF">HYALB_00008781</name>
</gene>
<feature type="region of interest" description="Disordered" evidence="1">
    <location>
        <begin position="319"/>
        <end position="389"/>
    </location>
</feature>
<dbReference type="AlphaFoldDB" id="A0A9N9LVR4"/>
<organism evidence="2 3">
    <name type="scientific">Hymenoscyphus albidus</name>
    <dbReference type="NCBI Taxonomy" id="595503"/>
    <lineage>
        <taxon>Eukaryota</taxon>
        <taxon>Fungi</taxon>
        <taxon>Dikarya</taxon>
        <taxon>Ascomycota</taxon>
        <taxon>Pezizomycotina</taxon>
        <taxon>Leotiomycetes</taxon>
        <taxon>Helotiales</taxon>
        <taxon>Helotiaceae</taxon>
        <taxon>Hymenoscyphus</taxon>
    </lineage>
</organism>
<feature type="region of interest" description="Disordered" evidence="1">
    <location>
        <begin position="52"/>
        <end position="99"/>
    </location>
</feature>
<protein>
    <submittedName>
        <fullName evidence="2">Uncharacterized protein</fullName>
    </submittedName>
</protein>
<feature type="compositionally biased region" description="Basic and acidic residues" evidence="1">
    <location>
        <begin position="1"/>
        <end position="13"/>
    </location>
</feature>
<name>A0A9N9LVR4_9HELO</name>
<comment type="caution">
    <text evidence="2">The sequence shown here is derived from an EMBL/GenBank/DDBJ whole genome shotgun (WGS) entry which is preliminary data.</text>
</comment>
<evidence type="ECO:0000313" key="2">
    <source>
        <dbReference type="EMBL" id="CAG8982054.1"/>
    </source>
</evidence>
<dbReference type="Proteomes" id="UP000701801">
    <property type="component" value="Unassembled WGS sequence"/>
</dbReference>
<evidence type="ECO:0000256" key="1">
    <source>
        <dbReference type="SAM" id="MobiDB-lite"/>
    </source>
</evidence>
<dbReference type="EMBL" id="CAJVRM010000562">
    <property type="protein sequence ID" value="CAG8982054.1"/>
    <property type="molecule type" value="Genomic_DNA"/>
</dbReference>
<proteinExistence type="predicted"/>
<feature type="compositionally biased region" description="Polar residues" evidence="1">
    <location>
        <begin position="75"/>
        <end position="97"/>
    </location>
</feature>
<feature type="region of interest" description="Disordered" evidence="1">
    <location>
        <begin position="1"/>
        <end position="26"/>
    </location>
</feature>
<sequence>MESVRRRTEERPANEQPPANTPCPSRIITLNVRFPPVDTQNTQVVQATRVNETTQAAQSTSAPTESSHRAEVATGPTSAANVDTTDAGTNNSVSQGSGKKRLVWGHNRYSKHGPVAPRGTVFLMDQNTHLDQSRANVGKPEPTKLRIQIKDTQGNLAIHKHPRKKEAKWDDPAWVSNLNKWRSQTFRRTFRLDPAFVKNETRTKWTIGEFEWFKRLLKKRAKTTRTKMSLADFKKIARKHNRRWEGETIRVGEALHRGKGNVVKKPQTIPARTATALQAMYIRDPNLLNTVYSYIPGHFVRDEDGEDELDVDGGDVAQAKMTEGSNGQGDDEDSNMADVGGDSETSDETSDSENYNEGETDAHLEDSSDDEKDGMRPASNQTGAVLIPT</sequence>
<feature type="compositionally biased region" description="Acidic residues" evidence="1">
    <location>
        <begin position="344"/>
        <end position="359"/>
    </location>
</feature>
<accession>A0A9N9LVR4</accession>
<reference evidence="2" key="1">
    <citation type="submission" date="2021-07" db="EMBL/GenBank/DDBJ databases">
        <authorList>
            <person name="Durling M."/>
        </authorList>
    </citation>
    <scope>NUCLEOTIDE SEQUENCE</scope>
</reference>
<feature type="compositionally biased region" description="Low complexity" evidence="1">
    <location>
        <begin position="52"/>
        <end position="65"/>
    </location>
</feature>
<dbReference type="OrthoDB" id="3556674at2759"/>